<dbReference type="Gene3D" id="3.40.50.720">
    <property type="entry name" value="NAD(P)-binding Rossmann-like Domain"/>
    <property type="match status" value="2"/>
</dbReference>
<dbReference type="SUPFAM" id="SSF51735">
    <property type="entry name" value="NAD(P)-binding Rossmann-fold domains"/>
    <property type="match status" value="1"/>
</dbReference>
<gene>
    <name evidence="2" type="ORF">LTT95_16965</name>
</gene>
<reference evidence="2" key="2">
    <citation type="journal article" date="2022" name="Syst. Appl. Microbiol.">
        <title>Physiological and genomic characterisation of Luteimonas fraxinea sp. nov., a bacterial species associated with trees tolerant to ash dieback.</title>
        <authorList>
            <person name="Ulrich K."/>
            <person name="Becker R."/>
            <person name="Behrendt U."/>
            <person name="Kube M."/>
            <person name="Schneck V."/>
            <person name="Ulrich A."/>
        </authorList>
    </citation>
    <scope>NUCLEOTIDE SEQUENCE</scope>
    <source>
        <strain evidence="2">A1P009</strain>
    </source>
</reference>
<feature type="domain" description="NAD-dependent epimerase/dehydratase" evidence="1">
    <location>
        <begin position="131"/>
        <end position="202"/>
    </location>
</feature>
<comment type="caution">
    <text evidence="2">The sequence shown here is derived from an EMBL/GenBank/DDBJ whole genome shotgun (WGS) entry which is preliminary data.</text>
</comment>
<organism evidence="2 3">
    <name type="scientific">Luteimonas fraxinea</name>
    <dbReference type="NCBI Taxonomy" id="2901869"/>
    <lineage>
        <taxon>Bacteria</taxon>
        <taxon>Pseudomonadati</taxon>
        <taxon>Pseudomonadota</taxon>
        <taxon>Gammaproteobacteria</taxon>
        <taxon>Lysobacterales</taxon>
        <taxon>Lysobacteraceae</taxon>
        <taxon>Luteimonas</taxon>
    </lineage>
</organism>
<dbReference type="RefSeq" id="WP_232137989.1">
    <property type="nucleotide sequence ID" value="NZ_CP089507.1"/>
</dbReference>
<protein>
    <submittedName>
        <fullName evidence="2">Nucleoside-diphosphate sugar epimerase</fullName>
    </submittedName>
</protein>
<keyword evidence="3" id="KW-1185">Reference proteome</keyword>
<reference evidence="2" key="1">
    <citation type="submission" date="2021-12" db="EMBL/GenBank/DDBJ databases">
        <authorList>
            <person name="Ulrich A."/>
        </authorList>
    </citation>
    <scope>NUCLEOTIDE SEQUENCE</scope>
    <source>
        <strain evidence="2">A1P009</strain>
    </source>
</reference>
<evidence type="ECO:0000313" key="2">
    <source>
        <dbReference type="EMBL" id="MCD9098631.1"/>
    </source>
</evidence>
<dbReference type="InterPro" id="IPR001509">
    <property type="entry name" value="Epimerase_deHydtase"/>
</dbReference>
<accession>A0ABS8UGJ5</accession>
<name>A0ABS8UGJ5_9GAMM</name>
<dbReference type="Pfam" id="PF01370">
    <property type="entry name" value="Epimerase"/>
    <property type="match status" value="1"/>
</dbReference>
<proteinExistence type="predicted"/>
<dbReference type="Proteomes" id="UP001430360">
    <property type="component" value="Unassembled WGS sequence"/>
</dbReference>
<dbReference type="EMBL" id="JAJQKU010000007">
    <property type="protein sequence ID" value="MCD9098631.1"/>
    <property type="molecule type" value="Genomic_DNA"/>
</dbReference>
<dbReference type="PANTHER" id="PTHR12126:SF11">
    <property type="entry name" value="NADH DEHYDROGENASE [UBIQUINONE] 1 ALPHA SUBCOMPLEX SUBUNIT 9, MITOCHONDRIAL"/>
    <property type="match status" value="1"/>
</dbReference>
<sequence length="298" mass="31217">MTSIAATTPPHARHALVFGASGAIGAALLARLLDAGWTVDALSRASRADGPQLRWHTGAFATMPDTLPAQADAIFSCGPLDQFSLWYAEASIECPRVVAFGSTSDATKQAASDPGERELAMRLRTSGERVFAAAQARGAAATLLRPTLVYGSGRDRNLSLIVALAQRSGMFVLPADARGRRQPVHVDDLAAAAQAAVDAPAAYGQAFALPGGETLDYRTMVARTLACLQPAPRLLVLPGALFDAALWAAHRAGRLQGLPPGAVTRMREDLVFDAAPAQAAFGYAPRAFRAEPAMFGVD</sequence>
<dbReference type="InterPro" id="IPR036291">
    <property type="entry name" value="NAD(P)-bd_dom_sf"/>
</dbReference>
<evidence type="ECO:0000313" key="3">
    <source>
        <dbReference type="Proteomes" id="UP001430360"/>
    </source>
</evidence>
<dbReference type="InterPro" id="IPR051207">
    <property type="entry name" value="ComplexI_NDUFA9_subunit"/>
</dbReference>
<dbReference type="PANTHER" id="PTHR12126">
    <property type="entry name" value="NADH-UBIQUINONE OXIDOREDUCTASE 39 KDA SUBUNIT-RELATED"/>
    <property type="match status" value="1"/>
</dbReference>
<evidence type="ECO:0000259" key="1">
    <source>
        <dbReference type="Pfam" id="PF01370"/>
    </source>
</evidence>